<dbReference type="AlphaFoldDB" id="X6MRG9"/>
<proteinExistence type="predicted"/>
<comment type="caution">
    <text evidence="2">The sequence shown here is derived from an EMBL/GenBank/DDBJ whole genome shotgun (WGS) entry which is preliminary data.</text>
</comment>
<dbReference type="SUPFAM" id="SSF56112">
    <property type="entry name" value="Protein kinase-like (PK-like)"/>
    <property type="match status" value="1"/>
</dbReference>
<evidence type="ECO:0000313" key="2">
    <source>
        <dbReference type="EMBL" id="ETO16613.1"/>
    </source>
</evidence>
<feature type="region of interest" description="Disordered" evidence="1">
    <location>
        <begin position="81"/>
        <end position="104"/>
    </location>
</feature>
<name>X6MRG9_RETFI</name>
<dbReference type="InterPro" id="IPR011009">
    <property type="entry name" value="Kinase-like_dom_sf"/>
</dbReference>
<evidence type="ECO:0008006" key="4">
    <source>
        <dbReference type="Google" id="ProtNLM"/>
    </source>
</evidence>
<evidence type="ECO:0000313" key="3">
    <source>
        <dbReference type="Proteomes" id="UP000023152"/>
    </source>
</evidence>
<dbReference type="Gene3D" id="3.30.200.20">
    <property type="entry name" value="Phosphorylase Kinase, domain 1"/>
    <property type="match status" value="1"/>
</dbReference>
<accession>X6MRG9</accession>
<gene>
    <name evidence="2" type="ORF">RFI_20728</name>
</gene>
<reference evidence="2 3" key="1">
    <citation type="journal article" date="2013" name="Curr. Biol.">
        <title>The Genome of the Foraminiferan Reticulomyxa filosa.</title>
        <authorList>
            <person name="Glockner G."/>
            <person name="Hulsmann N."/>
            <person name="Schleicher M."/>
            <person name="Noegel A.A."/>
            <person name="Eichinger L."/>
            <person name="Gallinger C."/>
            <person name="Pawlowski J."/>
            <person name="Sierra R."/>
            <person name="Euteneuer U."/>
            <person name="Pillet L."/>
            <person name="Moustafa A."/>
            <person name="Platzer M."/>
            <person name="Groth M."/>
            <person name="Szafranski K."/>
            <person name="Schliwa M."/>
        </authorList>
    </citation>
    <scope>NUCLEOTIDE SEQUENCE [LARGE SCALE GENOMIC DNA]</scope>
</reference>
<evidence type="ECO:0000256" key="1">
    <source>
        <dbReference type="SAM" id="MobiDB-lite"/>
    </source>
</evidence>
<sequence>MTKKGVESTVLQKKREDSPKRTSVKRSNEKEMIKVVDLGVFGLPSMDSPSHSLSTSEVKLNTSVTPIECTTSNVTSSFLSPKGQVTLSPRGANSTSGTTPLTPSASFTAITWPQRATSDGSNKQLQHDRLDQDKVLPIAEDNESNRVHTEFPNISEFYLIRRISNGASGQVYEVFQKGSQVKYALKILQVIFFVCFYCFDFALSEHSKEKVAQNLE</sequence>
<dbReference type="EMBL" id="ASPP01018042">
    <property type="protein sequence ID" value="ETO16613.1"/>
    <property type="molecule type" value="Genomic_DNA"/>
</dbReference>
<organism evidence="2 3">
    <name type="scientific">Reticulomyxa filosa</name>
    <dbReference type="NCBI Taxonomy" id="46433"/>
    <lineage>
        <taxon>Eukaryota</taxon>
        <taxon>Sar</taxon>
        <taxon>Rhizaria</taxon>
        <taxon>Retaria</taxon>
        <taxon>Foraminifera</taxon>
        <taxon>Monothalamids</taxon>
        <taxon>Reticulomyxidae</taxon>
        <taxon>Reticulomyxa</taxon>
    </lineage>
</organism>
<feature type="region of interest" description="Disordered" evidence="1">
    <location>
        <begin position="1"/>
        <end position="29"/>
    </location>
</feature>
<keyword evidence="3" id="KW-1185">Reference proteome</keyword>
<dbReference type="Proteomes" id="UP000023152">
    <property type="component" value="Unassembled WGS sequence"/>
</dbReference>
<feature type="compositionally biased region" description="Basic and acidic residues" evidence="1">
    <location>
        <begin position="13"/>
        <end position="29"/>
    </location>
</feature>
<protein>
    <recommendedName>
        <fullName evidence="4">Protein kinase domain-containing protein</fullName>
    </recommendedName>
</protein>